<gene>
    <name evidence="6" type="ORF">DD237_002877</name>
    <name evidence="5" type="ORF">DD238_002065</name>
</gene>
<comment type="similarity">
    <text evidence="2">Belongs to the dpy-30 family.</text>
</comment>
<dbReference type="Pfam" id="PF05186">
    <property type="entry name" value="Dpy-30"/>
    <property type="match status" value="1"/>
</dbReference>
<proteinExistence type="inferred from homology"/>
<dbReference type="InterPro" id="IPR049629">
    <property type="entry name" value="DPY30_SDC1_DD"/>
</dbReference>
<evidence type="ECO:0000313" key="8">
    <source>
        <dbReference type="Proteomes" id="UP000286097"/>
    </source>
</evidence>
<accession>A0A3M6VT20</accession>
<dbReference type="CDD" id="cd22965">
    <property type="entry name" value="DD_DPY30_SDC1"/>
    <property type="match status" value="1"/>
</dbReference>
<reference evidence="7 8" key="1">
    <citation type="submission" date="2018-06" db="EMBL/GenBank/DDBJ databases">
        <title>Comparative genomics of downy mildews reveals potential adaptations to biotrophy.</title>
        <authorList>
            <person name="Fletcher K."/>
            <person name="Klosterman S.J."/>
            <person name="Derevnina L."/>
            <person name="Martin F."/>
            <person name="Koike S."/>
            <person name="Reyes Chin-Wo S."/>
            <person name="Mou B."/>
            <person name="Michelmore R."/>
        </authorList>
    </citation>
    <scope>NUCLEOTIDE SEQUENCE [LARGE SCALE GENOMIC DNA]</scope>
    <source>
        <strain evidence="6 8">R13</strain>
        <strain evidence="5 7">R14</strain>
    </source>
</reference>
<dbReference type="EMBL" id="QLLG01000035">
    <property type="protein sequence ID" value="RMX69171.1"/>
    <property type="molecule type" value="Genomic_DNA"/>
</dbReference>
<evidence type="ECO:0000256" key="4">
    <source>
        <dbReference type="SAM" id="MobiDB-lite"/>
    </source>
</evidence>
<evidence type="ECO:0000256" key="1">
    <source>
        <dbReference type="ARBA" id="ARBA00004123"/>
    </source>
</evidence>
<comment type="subcellular location">
    <subcellularLocation>
        <location evidence="1">Nucleus</location>
    </subcellularLocation>
</comment>
<evidence type="ECO:0008006" key="9">
    <source>
        <dbReference type="Google" id="ProtNLM"/>
    </source>
</evidence>
<dbReference type="GO" id="GO:0005634">
    <property type="term" value="C:nucleus"/>
    <property type="evidence" value="ECO:0007669"/>
    <property type="project" value="UniProtKB-SubCell"/>
</dbReference>
<dbReference type="Proteomes" id="UP000286097">
    <property type="component" value="Unassembled WGS sequence"/>
</dbReference>
<organism evidence="5 7">
    <name type="scientific">Peronospora effusa</name>
    <dbReference type="NCBI Taxonomy" id="542832"/>
    <lineage>
        <taxon>Eukaryota</taxon>
        <taxon>Sar</taxon>
        <taxon>Stramenopiles</taxon>
        <taxon>Oomycota</taxon>
        <taxon>Peronosporomycetes</taxon>
        <taxon>Peronosporales</taxon>
        <taxon>Peronosporaceae</taxon>
        <taxon>Peronospora</taxon>
    </lineage>
</organism>
<evidence type="ECO:0000313" key="6">
    <source>
        <dbReference type="EMBL" id="RQM10620.1"/>
    </source>
</evidence>
<evidence type="ECO:0000313" key="7">
    <source>
        <dbReference type="Proteomes" id="UP000282087"/>
    </source>
</evidence>
<feature type="compositionally biased region" description="Basic and acidic residues" evidence="4">
    <location>
        <begin position="42"/>
        <end position="88"/>
    </location>
</feature>
<dbReference type="Proteomes" id="UP000282087">
    <property type="component" value="Unassembled WGS sequence"/>
</dbReference>
<protein>
    <recommendedName>
        <fullName evidence="9">Dpy-30 histone methyltransferase complex regulatory subunit</fullName>
    </recommendedName>
</protein>
<comment type="caution">
    <text evidence="5">The sequence shown here is derived from an EMBL/GenBank/DDBJ whole genome shotgun (WGS) entry which is preliminary data.</text>
</comment>
<evidence type="ECO:0000313" key="5">
    <source>
        <dbReference type="EMBL" id="RMX69171.1"/>
    </source>
</evidence>
<evidence type="ECO:0000256" key="3">
    <source>
        <dbReference type="ARBA" id="ARBA00023242"/>
    </source>
</evidence>
<dbReference type="InterPro" id="IPR007858">
    <property type="entry name" value="Dpy-30_motif"/>
</dbReference>
<keyword evidence="3" id="KW-0539">Nucleus</keyword>
<keyword evidence="7" id="KW-1185">Reference proteome</keyword>
<feature type="region of interest" description="Disordered" evidence="4">
    <location>
        <begin position="1"/>
        <end position="88"/>
    </location>
</feature>
<name>A0A3M6VT20_9STRA</name>
<dbReference type="VEuPathDB" id="FungiDB:DD237_002877"/>
<dbReference type="EMBL" id="QKXF01000565">
    <property type="protein sequence ID" value="RQM10620.1"/>
    <property type="molecule type" value="Genomic_DNA"/>
</dbReference>
<dbReference type="AlphaFoldDB" id="A0A3M6VT20"/>
<dbReference type="STRING" id="542832.A0A3M6VT20"/>
<dbReference type="Gene3D" id="1.20.890.10">
    <property type="entry name" value="cAMP-dependent protein kinase regulatory subunit, dimerization-anchoring domain"/>
    <property type="match status" value="1"/>
</dbReference>
<evidence type="ECO:0000256" key="2">
    <source>
        <dbReference type="ARBA" id="ARBA00010849"/>
    </source>
</evidence>
<sequence length="146" mass="15873">MEDDALTTVNVVAEATPAKDQQVTAAADTEEIDVSVPTAVESSEKKEANATEDDKVRHKDDNQEDSVTKDDGEEMKPVEPEAESVQDKAEVQALPIRAYLDQTVVPILLQGMSALVKERPSNPIEWLASYLIKNNPQGPSGNSEVK</sequence>